<organism evidence="11 12">
    <name type="scientific">Cylindrotheca closterium</name>
    <dbReference type="NCBI Taxonomy" id="2856"/>
    <lineage>
        <taxon>Eukaryota</taxon>
        <taxon>Sar</taxon>
        <taxon>Stramenopiles</taxon>
        <taxon>Ochrophyta</taxon>
        <taxon>Bacillariophyta</taxon>
        <taxon>Bacillariophyceae</taxon>
        <taxon>Bacillariophycidae</taxon>
        <taxon>Bacillariales</taxon>
        <taxon>Bacillariaceae</taxon>
        <taxon>Cylindrotheca</taxon>
    </lineage>
</organism>
<accession>A0AAD2CLQ8</accession>
<dbReference type="AlphaFoldDB" id="A0AAD2CLQ8"/>
<keyword evidence="7 8" id="KW-0496">Mitochondrion</keyword>
<dbReference type="PANTHER" id="PTHR21427:SF19">
    <property type="entry name" value="UBIQUINONE BIOSYNTHESIS PROTEIN COQ9, MITOCHONDRIAL"/>
    <property type="match status" value="1"/>
</dbReference>
<keyword evidence="5" id="KW-0809">Transit peptide</keyword>
<evidence type="ECO:0000256" key="3">
    <source>
        <dbReference type="ARBA" id="ARBA00010766"/>
    </source>
</evidence>
<feature type="compositionally biased region" description="Low complexity" evidence="9">
    <location>
        <begin position="264"/>
        <end position="276"/>
    </location>
</feature>
<dbReference type="EMBL" id="CAKOGP040000002">
    <property type="protein sequence ID" value="CAJ1924233.1"/>
    <property type="molecule type" value="Genomic_DNA"/>
</dbReference>
<dbReference type="InterPro" id="IPR013718">
    <property type="entry name" value="COQ9_C"/>
</dbReference>
<evidence type="ECO:0000256" key="2">
    <source>
        <dbReference type="ARBA" id="ARBA00004749"/>
    </source>
</evidence>
<dbReference type="Proteomes" id="UP001295423">
    <property type="component" value="Unassembled WGS sequence"/>
</dbReference>
<evidence type="ECO:0000256" key="7">
    <source>
        <dbReference type="ARBA" id="ARBA00023128"/>
    </source>
</evidence>
<evidence type="ECO:0000256" key="4">
    <source>
        <dbReference type="ARBA" id="ARBA00022688"/>
    </source>
</evidence>
<gene>
    <name evidence="11" type="ORF">CYCCA115_LOCUS1074</name>
</gene>
<feature type="region of interest" description="Disordered" evidence="9">
    <location>
        <begin position="264"/>
        <end position="287"/>
    </location>
</feature>
<comment type="subcellular location">
    <subcellularLocation>
        <location evidence="1 8">Mitochondrion</location>
    </subcellularLocation>
</comment>
<keyword evidence="4 8" id="KW-0831">Ubiquinone biosynthesis</keyword>
<dbReference type="PANTHER" id="PTHR21427">
    <property type="entry name" value="UBIQUINONE BIOSYNTHESIS PROTEIN COQ9, MITOCHONDRIAL"/>
    <property type="match status" value="1"/>
</dbReference>
<evidence type="ECO:0000256" key="9">
    <source>
        <dbReference type="SAM" id="MobiDB-lite"/>
    </source>
</evidence>
<comment type="caution">
    <text evidence="11">The sequence shown here is derived from an EMBL/GenBank/DDBJ whole genome shotgun (WGS) entry which is preliminary data.</text>
</comment>
<feature type="domain" description="COQ9 C-terminal" evidence="10">
    <location>
        <begin position="177"/>
        <end position="212"/>
    </location>
</feature>
<dbReference type="GO" id="GO:0008289">
    <property type="term" value="F:lipid binding"/>
    <property type="evidence" value="ECO:0007669"/>
    <property type="project" value="UniProtKB-UniRule"/>
</dbReference>
<evidence type="ECO:0000256" key="6">
    <source>
        <dbReference type="ARBA" id="ARBA00023121"/>
    </source>
</evidence>
<dbReference type="InterPro" id="IPR012762">
    <property type="entry name" value="Ubiq_biosynth_COQ9"/>
</dbReference>
<dbReference type="GO" id="GO:0006744">
    <property type="term" value="P:ubiquinone biosynthetic process"/>
    <property type="evidence" value="ECO:0007669"/>
    <property type="project" value="UniProtKB-UniRule"/>
</dbReference>
<evidence type="ECO:0000256" key="1">
    <source>
        <dbReference type="ARBA" id="ARBA00004173"/>
    </source>
</evidence>
<dbReference type="Pfam" id="PF08511">
    <property type="entry name" value="COQ9"/>
    <property type="match status" value="1"/>
</dbReference>
<evidence type="ECO:0000313" key="12">
    <source>
        <dbReference type="Proteomes" id="UP001295423"/>
    </source>
</evidence>
<protein>
    <recommendedName>
        <fullName evidence="8">Ubiquinone biosynthesis protein</fullName>
    </recommendedName>
</protein>
<keyword evidence="6 8" id="KW-0446">Lipid-binding</keyword>
<reference evidence="11" key="1">
    <citation type="submission" date="2023-08" db="EMBL/GenBank/DDBJ databases">
        <authorList>
            <person name="Audoor S."/>
            <person name="Bilcke G."/>
        </authorList>
    </citation>
    <scope>NUCLEOTIDE SEQUENCE</scope>
</reference>
<evidence type="ECO:0000256" key="8">
    <source>
        <dbReference type="RuleBase" id="RU366063"/>
    </source>
</evidence>
<keyword evidence="12" id="KW-1185">Reference proteome</keyword>
<proteinExistence type="inferred from homology"/>
<evidence type="ECO:0000313" key="11">
    <source>
        <dbReference type="EMBL" id="CAJ1924233.1"/>
    </source>
</evidence>
<name>A0AAD2CLQ8_9STRA</name>
<comment type="pathway">
    <text evidence="2 8">Cofactor biosynthesis; ubiquinone biosynthesis.</text>
</comment>
<evidence type="ECO:0000259" key="10">
    <source>
        <dbReference type="Pfam" id="PF08511"/>
    </source>
</evidence>
<sequence>MLRTRSSTYKSSSPSSTVIIHDRFFATIADTAASDAAAAAPEKMSGMSDQKRRLAQAALQQIPKYGWTQDALTSAVMEDPQMSVSMTGLWTPIELVNWLMDDWNSQLQEKQIHDSQRMSAFDAIQWRLQQVIPLVKASRWHEGMALGLSTPVTTRSQLHDFVELAAPKDATMAYKTGLGSIFLSTELFMLTDSSEDFEATWEFLRNRLTELDNGKMVHFVDMNQIMSTISTGAGNLSSSGSGTNVPIAAASAIASSLLEGAASLLRPPTRSSTSHRSGTKASDYKPK</sequence>
<dbReference type="GO" id="GO:0005743">
    <property type="term" value="C:mitochondrial inner membrane"/>
    <property type="evidence" value="ECO:0007669"/>
    <property type="project" value="TreeGrafter"/>
</dbReference>
<evidence type="ECO:0000256" key="5">
    <source>
        <dbReference type="ARBA" id="ARBA00022946"/>
    </source>
</evidence>
<comment type="function">
    <text evidence="8">Membrane-associated protein that warps the membrane surface to access and bind aromatic isoprenes with high specificity, including ubiquinone (CoQ) isoprene intermediates and presents them directly to Coq7, therefore facilitating the Coq7-mediated hydroxylase step. Participates in the biosynthesis of coenzyme Q, also named ubiquinone, an essential lipid-soluble electron transporter for aerobic cellular respiration.</text>
</comment>
<comment type="similarity">
    <text evidence="3 8">Belongs to the COQ9 family.</text>
</comment>